<dbReference type="InterPro" id="IPR013097">
    <property type="entry name" value="Dabb"/>
</dbReference>
<dbReference type="RefSeq" id="WP_134366998.1">
    <property type="nucleotide sequence ID" value="NZ_SOFY01000057.1"/>
</dbReference>
<organism evidence="2 3">
    <name type="scientific">Cryobacterium shii</name>
    <dbReference type="NCBI Taxonomy" id="1259235"/>
    <lineage>
        <taxon>Bacteria</taxon>
        <taxon>Bacillati</taxon>
        <taxon>Actinomycetota</taxon>
        <taxon>Actinomycetes</taxon>
        <taxon>Micrococcales</taxon>
        <taxon>Microbacteriaceae</taxon>
        <taxon>Cryobacterium</taxon>
    </lineage>
</organism>
<accession>A0AAQ2HF98</accession>
<evidence type="ECO:0000259" key="1">
    <source>
        <dbReference type="PROSITE" id="PS51502"/>
    </source>
</evidence>
<dbReference type="AlphaFoldDB" id="A0AAQ2HF98"/>
<dbReference type="SUPFAM" id="SSF54909">
    <property type="entry name" value="Dimeric alpha+beta barrel"/>
    <property type="match status" value="1"/>
</dbReference>
<proteinExistence type="predicted"/>
<dbReference type="Pfam" id="PF07876">
    <property type="entry name" value="Dabb"/>
    <property type="match status" value="1"/>
</dbReference>
<dbReference type="PROSITE" id="PS51502">
    <property type="entry name" value="S_R_A_B_BARREL"/>
    <property type="match status" value="1"/>
</dbReference>
<dbReference type="PANTHER" id="PTHR37832">
    <property type="entry name" value="BLL2683 PROTEIN"/>
    <property type="match status" value="1"/>
</dbReference>
<dbReference type="PANTHER" id="PTHR37832:SF1">
    <property type="entry name" value="STRESS-RESPONSE A_B BARREL DOMAIN-CONTAINING PROTEIN"/>
    <property type="match status" value="1"/>
</dbReference>
<dbReference type="Proteomes" id="UP000297403">
    <property type="component" value="Unassembled WGS sequence"/>
</dbReference>
<feature type="domain" description="Stress-response A/B barrel" evidence="1">
    <location>
        <begin position="2"/>
        <end position="96"/>
    </location>
</feature>
<evidence type="ECO:0000313" key="2">
    <source>
        <dbReference type="EMBL" id="TFC45614.1"/>
    </source>
</evidence>
<gene>
    <name evidence="2" type="ORF">E3O49_10630</name>
</gene>
<dbReference type="SMART" id="SM00886">
    <property type="entry name" value="Dabb"/>
    <property type="match status" value="1"/>
</dbReference>
<protein>
    <submittedName>
        <fullName evidence="2">Dabb family protein</fullName>
    </submittedName>
</protein>
<keyword evidence="3" id="KW-1185">Reference proteome</keyword>
<name>A0AAQ2HF98_9MICO</name>
<comment type="caution">
    <text evidence="2">The sequence shown here is derived from an EMBL/GenBank/DDBJ whole genome shotgun (WGS) entry which is preliminary data.</text>
</comment>
<dbReference type="InterPro" id="IPR011008">
    <property type="entry name" value="Dimeric_a/b-barrel"/>
</dbReference>
<dbReference type="Gene3D" id="3.30.70.100">
    <property type="match status" value="1"/>
</dbReference>
<evidence type="ECO:0000313" key="3">
    <source>
        <dbReference type="Proteomes" id="UP000297403"/>
    </source>
</evidence>
<sequence length="98" mass="10535">MIRHIVSWQLAETEPAAKARVAAEIASRLTALVGVVDEIRSLRVDADVAGGTNWDVVLVADFDDLAAVGRYQVHPAHQAAGTYIRSVVTARMAVDILL</sequence>
<dbReference type="EMBL" id="SOFY01000057">
    <property type="protein sequence ID" value="TFC45614.1"/>
    <property type="molecule type" value="Genomic_DNA"/>
</dbReference>
<reference evidence="2 3" key="1">
    <citation type="submission" date="2019-03" db="EMBL/GenBank/DDBJ databases">
        <title>Genomics of glacier-inhabiting Cryobacterium strains.</title>
        <authorList>
            <person name="Liu Q."/>
            <person name="Xin Y.-H."/>
        </authorList>
    </citation>
    <scope>NUCLEOTIDE SEQUENCE [LARGE SCALE GENOMIC DNA]</scope>
    <source>
        <strain evidence="3">TMT1-22</strain>
    </source>
</reference>